<comment type="caution">
    <text evidence="4">The sequence shown here is derived from an EMBL/GenBank/DDBJ whole genome shotgun (WGS) entry which is preliminary data.</text>
</comment>
<dbReference type="Pfam" id="PF00890">
    <property type="entry name" value="FAD_binding_2"/>
    <property type="match status" value="2"/>
</dbReference>
<sequence length="322" mass="35561">VGRPIVVPDRTGHALLPTLYGQAMKHNTHFFVEYLALDLLMASDGSCQGVIALNMEDGTLHRFRSAQTILATGVGLWKSRAGPRVSDSESGDLKEYKEHADNFMEINYHPPPRRDSNTLTPSSSFFIRCGILRNSEGERFMERYAPTAKDLASRDVVSRSVTIEIREGRGVGSYLSPFESSSTRSSERKASRRQLQFLLVLMSPKSQFQSCPLFTTTWVVSQRRDAVVPGLMAAGEAACASVHGANRLGANSLLDILVFGRACANRVAEISKPGETLEENAGKKIIEWLNKLRHSSGSLPTSSIRLNMQLSSAPKKHWKKVK</sequence>
<evidence type="ECO:0000259" key="3">
    <source>
        <dbReference type="Pfam" id="PF00890"/>
    </source>
</evidence>
<accession>A0ABQ7WZV7</accession>
<dbReference type="SUPFAM" id="SSF51905">
    <property type="entry name" value="FAD/NAD(P)-binding domain"/>
    <property type="match status" value="1"/>
</dbReference>
<feature type="domain" description="FAD-dependent oxidoreductase 2 FAD-binding" evidence="3">
    <location>
        <begin position="7"/>
        <end position="171"/>
    </location>
</feature>
<evidence type="ECO:0000313" key="5">
    <source>
        <dbReference type="Proteomes" id="UP000824890"/>
    </source>
</evidence>
<dbReference type="InterPro" id="IPR036188">
    <property type="entry name" value="FAD/NAD-bd_sf"/>
</dbReference>
<evidence type="ECO:0000256" key="1">
    <source>
        <dbReference type="ARBA" id="ARBA00022630"/>
    </source>
</evidence>
<organism evidence="4 5">
    <name type="scientific">Brassica napus</name>
    <name type="common">Rape</name>
    <dbReference type="NCBI Taxonomy" id="3708"/>
    <lineage>
        <taxon>Eukaryota</taxon>
        <taxon>Viridiplantae</taxon>
        <taxon>Streptophyta</taxon>
        <taxon>Embryophyta</taxon>
        <taxon>Tracheophyta</taxon>
        <taxon>Spermatophyta</taxon>
        <taxon>Magnoliopsida</taxon>
        <taxon>eudicotyledons</taxon>
        <taxon>Gunneridae</taxon>
        <taxon>Pentapetalae</taxon>
        <taxon>rosids</taxon>
        <taxon>malvids</taxon>
        <taxon>Brassicales</taxon>
        <taxon>Brassicaceae</taxon>
        <taxon>Brassiceae</taxon>
        <taxon>Brassica</taxon>
    </lineage>
</organism>
<keyword evidence="5" id="KW-1185">Reference proteome</keyword>
<feature type="non-terminal residue" evidence="4">
    <location>
        <position position="1"/>
    </location>
</feature>
<dbReference type="Gene3D" id="3.50.50.60">
    <property type="entry name" value="FAD/NAD(P)-binding domain"/>
    <property type="match status" value="2"/>
</dbReference>
<dbReference type="PANTHER" id="PTHR11632">
    <property type="entry name" value="SUCCINATE DEHYDROGENASE 2 FLAVOPROTEIN SUBUNIT"/>
    <property type="match status" value="1"/>
</dbReference>
<name>A0ABQ7WZV7_BRANA</name>
<dbReference type="EMBL" id="JAGKQM010002911">
    <property type="protein sequence ID" value="KAH0843396.1"/>
    <property type="molecule type" value="Genomic_DNA"/>
</dbReference>
<reference evidence="4 5" key="1">
    <citation type="submission" date="2021-05" db="EMBL/GenBank/DDBJ databases">
        <title>Genome Assembly of Synthetic Allotetraploid Brassica napus Reveals Homoeologous Exchanges between Subgenomes.</title>
        <authorList>
            <person name="Davis J.T."/>
        </authorList>
    </citation>
    <scope>NUCLEOTIDE SEQUENCE [LARGE SCALE GENOMIC DNA]</scope>
    <source>
        <strain evidence="5">cv. Da-Ae</strain>
        <tissue evidence="4">Seedling</tissue>
    </source>
</reference>
<evidence type="ECO:0000313" key="4">
    <source>
        <dbReference type="EMBL" id="KAH0843396.1"/>
    </source>
</evidence>
<evidence type="ECO:0000256" key="2">
    <source>
        <dbReference type="ARBA" id="ARBA00023002"/>
    </source>
</evidence>
<keyword evidence="2" id="KW-0560">Oxidoreductase</keyword>
<dbReference type="Proteomes" id="UP000824890">
    <property type="component" value="Unassembled WGS sequence"/>
</dbReference>
<gene>
    <name evidence="4" type="ORF">HID58_092064</name>
</gene>
<keyword evidence="1" id="KW-0285">Flavoprotein</keyword>
<dbReference type="Gene3D" id="3.90.700.10">
    <property type="entry name" value="Succinate dehydrogenase/fumarate reductase flavoprotein, catalytic domain"/>
    <property type="match status" value="1"/>
</dbReference>
<dbReference type="InterPro" id="IPR003953">
    <property type="entry name" value="FAD-dep_OxRdtase_2_FAD-bd"/>
</dbReference>
<feature type="domain" description="FAD-dependent oxidoreductase 2 FAD-binding" evidence="3">
    <location>
        <begin position="221"/>
        <end position="253"/>
    </location>
</feature>
<dbReference type="SUPFAM" id="SSF56425">
    <property type="entry name" value="Succinate dehydrogenase/fumarate reductase flavoprotein, catalytic domain"/>
    <property type="match status" value="1"/>
</dbReference>
<dbReference type="PANTHER" id="PTHR11632:SF51">
    <property type="entry name" value="SUCCINATE DEHYDROGENASE [UBIQUINONE] FLAVOPROTEIN SUBUNIT, MITOCHONDRIAL"/>
    <property type="match status" value="1"/>
</dbReference>
<dbReference type="InterPro" id="IPR030664">
    <property type="entry name" value="SdhA/FrdA/AprA"/>
</dbReference>
<proteinExistence type="predicted"/>
<protein>
    <recommendedName>
        <fullName evidence="3">FAD-dependent oxidoreductase 2 FAD-binding domain-containing protein</fullName>
    </recommendedName>
</protein>
<dbReference type="InterPro" id="IPR027477">
    <property type="entry name" value="Succ_DH/fumarate_Rdtase_cat_sf"/>
</dbReference>